<protein>
    <submittedName>
        <fullName evidence="2">Uncharacterized protein</fullName>
    </submittedName>
</protein>
<feature type="compositionally biased region" description="Basic and acidic residues" evidence="1">
    <location>
        <begin position="1062"/>
        <end position="1073"/>
    </location>
</feature>
<feature type="region of interest" description="Disordered" evidence="1">
    <location>
        <begin position="459"/>
        <end position="491"/>
    </location>
</feature>
<dbReference type="OrthoDB" id="6360809at2759"/>
<feature type="region of interest" description="Disordered" evidence="1">
    <location>
        <begin position="154"/>
        <end position="239"/>
    </location>
</feature>
<feature type="compositionally biased region" description="Polar residues" evidence="1">
    <location>
        <begin position="1248"/>
        <end position="1262"/>
    </location>
</feature>
<organism evidence="2 3">
    <name type="scientific">Chionoecetes opilio</name>
    <name type="common">Atlantic snow crab</name>
    <name type="synonym">Cancer opilio</name>
    <dbReference type="NCBI Taxonomy" id="41210"/>
    <lineage>
        <taxon>Eukaryota</taxon>
        <taxon>Metazoa</taxon>
        <taxon>Ecdysozoa</taxon>
        <taxon>Arthropoda</taxon>
        <taxon>Crustacea</taxon>
        <taxon>Multicrustacea</taxon>
        <taxon>Malacostraca</taxon>
        <taxon>Eumalacostraca</taxon>
        <taxon>Eucarida</taxon>
        <taxon>Decapoda</taxon>
        <taxon>Pleocyemata</taxon>
        <taxon>Brachyura</taxon>
        <taxon>Eubrachyura</taxon>
        <taxon>Majoidea</taxon>
        <taxon>Majidae</taxon>
        <taxon>Chionoecetes</taxon>
    </lineage>
</organism>
<feature type="region of interest" description="Disordered" evidence="1">
    <location>
        <begin position="1112"/>
        <end position="1136"/>
    </location>
</feature>
<feature type="compositionally biased region" description="Polar residues" evidence="1">
    <location>
        <begin position="1112"/>
        <end position="1132"/>
    </location>
</feature>
<name>A0A8J5D207_CHIOP</name>
<sequence>MAMAGSVVAGAGVQATRGPHSVREETERLLWLGRMPAKHKSNTLVLCAVACAAPDPHSPCRAARRVGRLTQSGGAPAPHLPCHRPSLCHLASLHALFECHVNRDPWSVLDLYLEEVEIEIIVEDRGKVTRDPDKATQCDAQLKELLSLFVKKQSESGQSNLSTSDTAPTVPTEVCSEAPSEKEHGNSPLQGESTRGRESEGNTIARDSHQDVNASEQQQTQNSAYAKTSETELVDADKIEEKDITTDTFHELPCGENISQFDVIDKSIASTNMGQEDSQPLDKVGSDRENLSTQEDVYSGENESVPTLQVDTNSLSSEKAVCVKGQLVSDIFEGVCTSSLEKDDGEKIISSGQETLVSVKQSSDKPQNVLGSELVKTGNSESIVESCVTENTQSLSSSFNQSCAGKSAFASTSRQCTDDFDSALNFLEMSKYESPWFEKVCDKRLQSESEKIRTEKLNLGGPVVNVGPDRDNTDTLNFDSSPSSSPETTSQYFLNPPKFGPVRNWIGCEDDTSLTGYDLCSQETLQETIPPSRCSGVKVKGSRSSGFKVKGSSSKYFQSLVKDLDFDDKFLQCPVNEPPSETFCEHLKSSDFFGETASDYPTHIEEPETAEYISDFIYKDYLGINGISKSCVQAWSQPLSGTETSANTQVPHVPSPSNIAQVPITSVTTNIASCKVSSVERKTSLGRKVVIIPKTSNVRYLLTQSSGSHSFLGGSLPRPELSSESLGLQSSVAGSSGEVNVGGKKADHLSEFIKYSERETDIAKRSIKERSGCAFEMTDTLDPVEVRNQEHLSNAEHVRGDLKSEQMSALSDSSQDFVRKESRVDVFLKNEPVCASVTANTTETPASNTASLQQTSSCHCSAKISDNSKNCECYSRNLKDKTEISTYCAEQTGSQLDSLSDSDEMMMMMIVKFHSYLLIQMITIPETEDLASQEKKGYCIASGKDMGDDVAVDKCIESEEIIKDSFSLKIKESETAVARTVTLGQKRKADALDESNKKRKLLDTSAEIEDEESIQKHDNRSQAFSNSQRGLLMCGILDASIVHDEHCCSSLHRDFQEFPARTENKENTHKTEKTYAVPSKQCSSSHHKCTDEGINDAPRFCDGGEGADNDYSVSSNAKATTTHTPHGRTGSNYDPKFGSVIASPQYDSSSCLSVEKEASDLDFFHTGFLAPLISPIDSPIVGVDPSQEEKNVVPCTLQDSRGGVDASVKENVAGEECQQNELNDEMAHNTSERSFITNTGDDLKEENISTPKLSNIPSTSDMSSTNTAQSTNSSQAKPLKAGLLDKMIFTKMGLSNGNKSQSTSGNFLEFCTLGKTIVLRKSSQPHPTVSSHYSVASNMTSRLTNSVSLPLVSSQASPKMNDGAEKQHIPGATGHHSLMILPSCHSSKNMPLQPWPMTSSSLAQSGTTVNQVMTSDSHKQTSLIDYQIPANPTTTTVPPALAANQSYSLPVLAQSSHSVSMSSKGSVGMSTLLGNTTDSGVVRAASTPLYLNPLKANQSILYEQVRKNLESFLGDVNVEEAGGNEEGSSMLKKVKLGSKGSFYLRPTPALKNAISEMRKKENTEDKEEEATSSCYLTFPDGKPIPHPMSLPATVRTVPTSEVKVIKHKRKKRRKRKIRKRDVKKMFKERVDKLLECSKSNEIPKVMVIYTMGSFHICEIDVTDGR</sequence>
<proteinExistence type="predicted"/>
<feature type="compositionally biased region" description="Basic and acidic residues" evidence="1">
    <location>
        <begin position="194"/>
        <end position="210"/>
    </location>
</feature>
<feature type="compositionally biased region" description="Polar residues" evidence="1">
    <location>
        <begin position="155"/>
        <end position="169"/>
    </location>
</feature>
<evidence type="ECO:0000313" key="3">
    <source>
        <dbReference type="Proteomes" id="UP000770661"/>
    </source>
</evidence>
<feature type="compositionally biased region" description="Low complexity" evidence="1">
    <location>
        <begin position="1263"/>
        <end position="1276"/>
    </location>
</feature>
<evidence type="ECO:0000313" key="2">
    <source>
        <dbReference type="EMBL" id="KAG0726677.1"/>
    </source>
</evidence>
<evidence type="ECO:0000256" key="1">
    <source>
        <dbReference type="SAM" id="MobiDB-lite"/>
    </source>
</evidence>
<dbReference type="Proteomes" id="UP000770661">
    <property type="component" value="Unassembled WGS sequence"/>
</dbReference>
<feature type="compositionally biased region" description="Low complexity" evidence="1">
    <location>
        <begin position="480"/>
        <end position="490"/>
    </location>
</feature>
<feature type="compositionally biased region" description="Polar residues" evidence="1">
    <location>
        <begin position="211"/>
        <end position="228"/>
    </location>
</feature>
<gene>
    <name evidence="2" type="ORF">GWK47_036070</name>
</gene>
<feature type="region of interest" description="Disordered" evidence="1">
    <location>
        <begin position="1237"/>
        <end position="1279"/>
    </location>
</feature>
<comment type="caution">
    <text evidence="2">The sequence shown here is derived from an EMBL/GenBank/DDBJ whole genome shotgun (WGS) entry which is preliminary data.</text>
</comment>
<keyword evidence="3" id="KW-1185">Reference proteome</keyword>
<reference evidence="2" key="1">
    <citation type="submission" date="2020-07" db="EMBL/GenBank/DDBJ databases">
        <title>The High-quality genome of the commercially important snow crab, Chionoecetes opilio.</title>
        <authorList>
            <person name="Jeong J.-H."/>
            <person name="Ryu S."/>
        </authorList>
    </citation>
    <scope>NUCLEOTIDE SEQUENCE</scope>
    <source>
        <strain evidence="2">MADBK_172401_WGS</strain>
        <tissue evidence="2">Digestive gland</tissue>
    </source>
</reference>
<dbReference type="EMBL" id="JACEEZ010004080">
    <property type="protein sequence ID" value="KAG0726677.1"/>
    <property type="molecule type" value="Genomic_DNA"/>
</dbReference>
<accession>A0A8J5D207</accession>
<feature type="region of interest" description="Disordered" evidence="1">
    <location>
        <begin position="1062"/>
        <end position="1088"/>
    </location>
</feature>